<feature type="compositionally biased region" description="Pro residues" evidence="9">
    <location>
        <begin position="571"/>
        <end position="581"/>
    </location>
</feature>
<proteinExistence type="predicted"/>
<protein>
    <submittedName>
        <fullName evidence="12">Putative polyubiquitin binding domain of nemo</fullName>
    </submittedName>
</protein>
<feature type="compositionally biased region" description="Low complexity" evidence="9">
    <location>
        <begin position="66"/>
        <end position="77"/>
    </location>
</feature>
<feature type="domain" description="C2H2-type" evidence="10">
    <location>
        <begin position="587"/>
        <end position="613"/>
    </location>
</feature>
<dbReference type="InterPro" id="IPR032419">
    <property type="entry name" value="CC2-LZ_dom"/>
</dbReference>
<sequence>MSDEESFVILGTSPLSSIEHDGGGDRVDSALDASLHSDTPGSCFSSLKQSQIRDLKNASKNDSKVMETSSSSTVTSKESCKLANTDDIKAASITASKEATQPAAASSTMEKSAADSLLWSRPQVEVKDDFLPINLEDCAIQSPLEQSQKSSLHSRPPPSPLNMSLSSSSSSSNNKENRQPLLNNNHNGNVGQTTNASATPSKQNSLASSFIMGEINGDVLKTSVYSQFPSISMQASAGDVLKLQNLLTDYMQLKTTLEKVNNTMQLFYKNSLEWKEKMNTMESHYKQQLNDCQNQIEALRSENIKLKKSIEEQVEQTKAVDLARQKDRDDMIKTISEKSSLVENMRAQIVKLEQQNLASYEFLPKNRPEKTESNFDEMYITRNEHESIVKALKREQSELLAANLEIKDMEKQYIDELNCLKVNLTAAEELIQQNRAEIATLQASDRTKQNRIEELERSNKSLNDESVLQNERIILLEQQNEVHRKDFEMERESRQTAMGEKQQILQDLRALQKRNQELLEERQKLVDNYERRVSQVSSISGASSTQALVAAAAAAQSYINNPQRPIRELTPPSPTSQPVKPPASEGFKCPVCNKAFKSLSVLQSHVNDCIDRN</sequence>
<dbReference type="EMBL" id="GFDG01000161">
    <property type="protein sequence ID" value="JAV18638.1"/>
    <property type="molecule type" value="Transcribed_RNA"/>
</dbReference>
<dbReference type="GO" id="GO:0005737">
    <property type="term" value="C:cytoplasm"/>
    <property type="evidence" value="ECO:0007669"/>
    <property type="project" value="UniProtKB-SubCell"/>
</dbReference>
<feature type="coiled-coil region" evidence="8">
    <location>
        <begin position="243"/>
        <end position="355"/>
    </location>
</feature>
<evidence type="ECO:0000256" key="3">
    <source>
        <dbReference type="ARBA" id="ARBA00022723"/>
    </source>
</evidence>
<keyword evidence="4 7" id="KW-0863">Zinc-finger</keyword>
<dbReference type="GO" id="GO:0070530">
    <property type="term" value="F:K63-linked polyubiquitin modification-dependent protein binding"/>
    <property type="evidence" value="ECO:0007669"/>
    <property type="project" value="InterPro"/>
</dbReference>
<dbReference type="InterPro" id="IPR051301">
    <property type="entry name" value="Optineurin/NFkB_EssMod"/>
</dbReference>
<evidence type="ECO:0000259" key="11">
    <source>
        <dbReference type="PROSITE" id="PS51801"/>
    </source>
</evidence>
<dbReference type="PROSITE" id="PS51801">
    <property type="entry name" value="ZF_CCHC_NOA"/>
    <property type="match status" value="1"/>
</dbReference>
<dbReference type="AlphaFoldDB" id="A0A1L8EJ00"/>
<evidence type="ECO:0000256" key="6">
    <source>
        <dbReference type="ARBA" id="ARBA00023054"/>
    </source>
</evidence>
<dbReference type="PANTHER" id="PTHR31553">
    <property type="entry name" value="NF-KAPPA-B ESSENTIAL MODULATOR"/>
    <property type="match status" value="1"/>
</dbReference>
<name>A0A1L8EJ00_HAEIR</name>
<reference evidence="12" key="1">
    <citation type="submission" date="2017-01" db="EMBL/GenBank/DDBJ databases">
        <title>An insight into the sialome and mialome of the horn fly, Haematobia irritans.</title>
        <authorList>
            <person name="Breijo M."/>
            <person name="Boiani M."/>
            <person name="Ures X."/>
            <person name="Rocha S."/>
            <person name="Sequeira M."/>
            <person name="Ribeiro J.M."/>
        </authorList>
    </citation>
    <scope>NUCLEOTIDE SEQUENCE</scope>
</reference>
<accession>A0A1L8EJ00</accession>
<feature type="region of interest" description="Disordered" evidence="9">
    <location>
        <begin position="562"/>
        <end position="584"/>
    </location>
</feature>
<dbReference type="Gene3D" id="1.20.5.990">
    <property type="entry name" value="Nemo cc2-lz domain - 1d5 darpin complex"/>
    <property type="match status" value="1"/>
</dbReference>
<keyword evidence="6 8" id="KW-0175">Coiled coil</keyword>
<dbReference type="GO" id="GO:0005634">
    <property type="term" value="C:nucleus"/>
    <property type="evidence" value="ECO:0007669"/>
    <property type="project" value="TreeGrafter"/>
</dbReference>
<evidence type="ECO:0000313" key="12">
    <source>
        <dbReference type="EMBL" id="JAV18638.1"/>
    </source>
</evidence>
<keyword evidence="5" id="KW-0862">Zinc</keyword>
<evidence type="ECO:0000256" key="2">
    <source>
        <dbReference type="ARBA" id="ARBA00022490"/>
    </source>
</evidence>
<comment type="subcellular location">
    <subcellularLocation>
        <location evidence="1">Cytoplasm</location>
    </subcellularLocation>
</comment>
<feature type="compositionally biased region" description="Polar residues" evidence="9">
    <location>
        <begin position="180"/>
        <end position="202"/>
    </location>
</feature>
<keyword evidence="3" id="KW-0479">Metal-binding</keyword>
<evidence type="ECO:0000256" key="7">
    <source>
        <dbReference type="PROSITE-ProRule" id="PRU01142"/>
    </source>
</evidence>
<dbReference type="GO" id="GO:0043122">
    <property type="term" value="P:regulation of canonical NF-kappaB signal transduction"/>
    <property type="evidence" value="ECO:0007669"/>
    <property type="project" value="TreeGrafter"/>
</dbReference>
<feature type="region of interest" description="Disordered" evidence="9">
    <location>
        <begin position="144"/>
        <end position="202"/>
    </location>
</feature>
<organism evidence="12">
    <name type="scientific">Haematobia irritans</name>
    <name type="common">Horn fly</name>
    <name type="synonym">Conops irritans</name>
    <dbReference type="NCBI Taxonomy" id="7368"/>
    <lineage>
        <taxon>Eukaryota</taxon>
        <taxon>Metazoa</taxon>
        <taxon>Ecdysozoa</taxon>
        <taxon>Arthropoda</taxon>
        <taxon>Hexapoda</taxon>
        <taxon>Insecta</taxon>
        <taxon>Pterygota</taxon>
        <taxon>Neoptera</taxon>
        <taxon>Endopterygota</taxon>
        <taxon>Diptera</taxon>
        <taxon>Brachycera</taxon>
        <taxon>Muscomorpha</taxon>
        <taxon>Muscoidea</taxon>
        <taxon>Muscidae</taxon>
        <taxon>Haematobia</taxon>
    </lineage>
</organism>
<dbReference type="InterPro" id="IPR013087">
    <property type="entry name" value="Znf_C2H2_type"/>
</dbReference>
<dbReference type="GO" id="GO:0008270">
    <property type="term" value="F:zinc ion binding"/>
    <property type="evidence" value="ECO:0007669"/>
    <property type="project" value="UniProtKB-KW"/>
</dbReference>
<feature type="compositionally biased region" description="Low complexity" evidence="9">
    <location>
        <begin position="161"/>
        <end position="174"/>
    </location>
</feature>
<feature type="coiled-coil region" evidence="8">
    <location>
        <begin position="392"/>
        <end position="528"/>
    </location>
</feature>
<evidence type="ECO:0000256" key="1">
    <source>
        <dbReference type="ARBA" id="ARBA00004496"/>
    </source>
</evidence>
<feature type="region of interest" description="Disordered" evidence="9">
    <location>
        <begin position="57"/>
        <end position="79"/>
    </location>
</feature>
<keyword evidence="2" id="KW-0963">Cytoplasm</keyword>
<evidence type="ECO:0000259" key="10">
    <source>
        <dbReference type="PROSITE" id="PS50157"/>
    </source>
</evidence>
<feature type="compositionally biased region" description="Basic and acidic residues" evidence="9">
    <location>
        <begin position="18"/>
        <end position="29"/>
    </location>
</feature>
<dbReference type="PROSITE" id="PS50157">
    <property type="entry name" value="ZINC_FINGER_C2H2_2"/>
    <property type="match status" value="1"/>
</dbReference>
<dbReference type="InterPro" id="IPR034735">
    <property type="entry name" value="NEMO_ZF"/>
</dbReference>
<evidence type="ECO:0000256" key="4">
    <source>
        <dbReference type="ARBA" id="ARBA00022771"/>
    </source>
</evidence>
<evidence type="ECO:0000256" key="5">
    <source>
        <dbReference type="ARBA" id="ARBA00022833"/>
    </source>
</evidence>
<dbReference type="PANTHER" id="PTHR31553:SF1">
    <property type="entry name" value="NF-KAPPA-B ESSENTIAL MODULATOR"/>
    <property type="match status" value="1"/>
</dbReference>
<feature type="region of interest" description="Disordered" evidence="9">
    <location>
        <begin position="1"/>
        <end position="33"/>
    </location>
</feature>
<evidence type="ECO:0000256" key="8">
    <source>
        <dbReference type="SAM" id="Coils"/>
    </source>
</evidence>
<evidence type="ECO:0000256" key="9">
    <source>
        <dbReference type="SAM" id="MobiDB-lite"/>
    </source>
</evidence>
<dbReference type="Pfam" id="PF16516">
    <property type="entry name" value="CC2-LZ"/>
    <property type="match status" value="1"/>
</dbReference>
<feature type="domain" description="CCHC NOA-type" evidence="11">
    <location>
        <begin position="581"/>
        <end position="611"/>
    </location>
</feature>